<comment type="subcellular location">
    <subcellularLocation>
        <location evidence="1">Mitochondrion inner membrane</location>
        <topology evidence="1">Single-pass membrane protein</topology>
        <orientation evidence="1">Matrix side</orientation>
    </subcellularLocation>
</comment>
<dbReference type="InterPro" id="IPR009423">
    <property type="entry name" value="NDUC2"/>
</dbReference>
<dbReference type="AlphaFoldDB" id="A0A2A3EFH4"/>
<dbReference type="EMBL" id="KZ288260">
    <property type="protein sequence ID" value="PBC30468.1"/>
    <property type="molecule type" value="Genomic_DNA"/>
</dbReference>
<proteinExistence type="inferred from homology"/>
<keyword evidence="4" id="KW-0679">Respiratory chain</keyword>
<evidence type="ECO:0000256" key="5">
    <source>
        <dbReference type="ARBA" id="ARBA00022692"/>
    </source>
</evidence>
<organism evidence="12 13">
    <name type="scientific">Apis cerana cerana</name>
    <name type="common">Oriental honeybee</name>
    <dbReference type="NCBI Taxonomy" id="94128"/>
    <lineage>
        <taxon>Eukaryota</taxon>
        <taxon>Metazoa</taxon>
        <taxon>Ecdysozoa</taxon>
        <taxon>Arthropoda</taxon>
        <taxon>Hexapoda</taxon>
        <taxon>Insecta</taxon>
        <taxon>Pterygota</taxon>
        <taxon>Neoptera</taxon>
        <taxon>Endopterygota</taxon>
        <taxon>Hymenoptera</taxon>
        <taxon>Apocrita</taxon>
        <taxon>Aculeata</taxon>
        <taxon>Apoidea</taxon>
        <taxon>Anthophila</taxon>
        <taxon>Apidae</taxon>
        <taxon>Apis</taxon>
    </lineage>
</organism>
<evidence type="ECO:0000256" key="7">
    <source>
        <dbReference type="ARBA" id="ARBA00022982"/>
    </source>
</evidence>
<keyword evidence="5 11" id="KW-0812">Transmembrane</keyword>
<keyword evidence="7" id="KW-0249">Electron transport</keyword>
<keyword evidence="8 11" id="KW-1133">Transmembrane helix</keyword>
<dbReference type="Proteomes" id="UP000242457">
    <property type="component" value="Unassembled WGS sequence"/>
</dbReference>
<evidence type="ECO:0000256" key="11">
    <source>
        <dbReference type="SAM" id="Phobius"/>
    </source>
</evidence>
<keyword evidence="6" id="KW-0999">Mitochondrion inner membrane</keyword>
<dbReference type="PANTHER" id="PTHR13099">
    <property type="entry name" value="NADH-UBIQUINONE OXIDOREDUCTASE SUBUNIT B14.5B"/>
    <property type="match status" value="1"/>
</dbReference>
<evidence type="ECO:0000256" key="8">
    <source>
        <dbReference type="ARBA" id="ARBA00022989"/>
    </source>
</evidence>
<protein>
    <submittedName>
        <fullName evidence="12">NADH dehydrogenase [ubiquinone]</fullName>
    </submittedName>
</protein>
<evidence type="ECO:0000256" key="4">
    <source>
        <dbReference type="ARBA" id="ARBA00022660"/>
    </source>
</evidence>
<sequence length="131" mass="15227">MSKLKQKIKMEAKQENFSAQWALDLLEPTALDQSNYIFKYYLAPIAGITCGYSQVILNKIQKKPTYANKPYMLLGFLGGSLFGFLIHGIFEIKSARKDAIMRDYIRLHPEQFPKPEYKKYADILEPWTPCR</sequence>
<keyword evidence="13" id="KW-1185">Reference proteome</keyword>
<dbReference type="Pfam" id="PF06374">
    <property type="entry name" value="NDUF_C2"/>
    <property type="match status" value="1"/>
</dbReference>
<feature type="transmembrane region" description="Helical" evidence="11">
    <location>
        <begin position="71"/>
        <end position="90"/>
    </location>
</feature>
<dbReference type="STRING" id="94128.A0A2A3EFH4"/>
<evidence type="ECO:0000256" key="3">
    <source>
        <dbReference type="ARBA" id="ARBA00022448"/>
    </source>
</evidence>
<dbReference type="OrthoDB" id="6329847at2759"/>
<keyword evidence="10 11" id="KW-0472">Membrane</keyword>
<dbReference type="PANTHER" id="PTHR13099:SF0">
    <property type="entry name" value="NADH DEHYDROGENASE [UBIQUINONE] 1 SUBUNIT C2-RELATED"/>
    <property type="match status" value="1"/>
</dbReference>
<keyword evidence="3" id="KW-0813">Transport</keyword>
<evidence type="ECO:0000256" key="6">
    <source>
        <dbReference type="ARBA" id="ARBA00022792"/>
    </source>
</evidence>
<gene>
    <name evidence="12" type="ORF">APICC_02762</name>
</gene>
<keyword evidence="12" id="KW-0830">Ubiquinone</keyword>
<evidence type="ECO:0000256" key="10">
    <source>
        <dbReference type="ARBA" id="ARBA00023136"/>
    </source>
</evidence>
<evidence type="ECO:0000313" key="13">
    <source>
        <dbReference type="Proteomes" id="UP000242457"/>
    </source>
</evidence>
<accession>A0A2A3EFH4</accession>
<reference evidence="12 13" key="1">
    <citation type="submission" date="2014-07" db="EMBL/GenBank/DDBJ databases">
        <title>Genomic and transcriptomic analysis on Apis cerana provide comprehensive insights into honey bee biology.</title>
        <authorList>
            <person name="Diao Q."/>
            <person name="Sun L."/>
            <person name="Zheng H."/>
            <person name="Zheng H."/>
            <person name="Xu S."/>
            <person name="Wang S."/>
            <person name="Zeng Z."/>
            <person name="Hu F."/>
            <person name="Su S."/>
            <person name="Wu J."/>
        </authorList>
    </citation>
    <scope>NUCLEOTIDE SEQUENCE [LARGE SCALE GENOMIC DNA]</scope>
    <source>
        <tissue evidence="12">Pupae without intestine</tissue>
    </source>
</reference>
<evidence type="ECO:0000256" key="2">
    <source>
        <dbReference type="ARBA" id="ARBA00008674"/>
    </source>
</evidence>
<comment type="similarity">
    <text evidence="2">Belongs to the complex I NDUFC2 subunit family.</text>
</comment>
<evidence type="ECO:0000256" key="1">
    <source>
        <dbReference type="ARBA" id="ARBA00004298"/>
    </source>
</evidence>
<evidence type="ECO:0000313" key="12">
    <source>
        <dbReference type="EMBL" id="PBC30468.1"/>
    </source>
</evidence>
<keyword evidence="9" id="KW-0496">Mitochondrion</keyword>
<dbReference type="GO" id="GO:0005743">
    <property type="term" value="C:mitochondrial inner membrane"/>
    <property type="evidence" value="ECO:0007669"/>
    <property type="project" value="UniProtKB-SubCell"/>
</dbReference>
<name>A0A2A3EFH4_APICC</name>
<dbReference type="GO" id="GO:0006120">
    <property type="term" value="P:mitochondrial electron transport, NADH to ubiquinone"/>
    <property type="evidence" value="ECO:0007669"/>
    <property type="project" value="InterPro"/>
</dbReference>
<evidence type="ECO:0000256" key="9">
    <source>
        <dbReference type="ARBA" id="ARBA00023128"/>
    </source>
</evidence>